<reference evidence="2" key="1">
    <citation type="submission" date="2022-11" db="UniProtKB">
        <authorList>
            <consortium name="WormBaseParasite"/>
        </authorList>
    </citation>
    <scope>IDENTIFICATION</scope>
</reference>
<evidence type="ECO:0000313" key="1">
    <source>
        <dbReference type="Proteomes" id="UP000887578"/>
    </source>
</evidence>
<keyword evidence="1" id="KW-1185">Reference proteome</keyword>
<sequence length="245" mass="27940">MPLLPKTKVTISQIGKEQQNTWIGSSQITNIKELSKLLSDKMKLEDGEIIIKKFDDDFGENISVKDDEKFDPTKVYNIELTQILKYKIVVEPDLTYLNEQSHDFNVENKDTNVEKVADMPIFPVSSSIATSIYVKVKITNGNGKSIFCYITFCSDIVENIKSLKNHPSDSSFLGKYAYCKEPQIKIPSFSSQIKKRYGIEWYLYCDNGEISVMHRSTITHHYLLAEMAPVISGFKTAKNCKIEIV</sequence>
<proteinExistence type="predicted"/>
<organism evidence="1 2">
    <name type="scientific">Panagrolaimus davidi</name>
    <dbReference type="NCBI Taxonomy" id="227884"/>
    <lineage>
        <taxon>Eukaryota</taxon>
        <taxon>Metazoa</taxon>
        <taxon>Ecdysozoa</taxon>
        <taxon>Nematoda</taxon>
        <taxon>Chromadorea</taxon>
        <taxon>Rhabditida</taxon>
        <taxon>Tylenchina</taxon>
        <taxon>Panagrolaimomorpha</taxon>
        <taxon>Panagrolaimoidea</taxon>
        <taxon>Panagrolaimidae</taxon>
        <taxon>Panagrolaimus</taxon>
    </lineage>
</organism>
<accession>A0A914P3W8</accession>
<dbReference type="WBParaSite" id="PDA_v2.g12552.t1">
    <property type="protein sequence ID" value="PDA_v2.g12552.t1"/>
    <property type="gene ID" value="PDA_v2.g12552"/>
</dbReference>
<name>A0A914P3W8_9BILA</name>
<protein>
    <submittedName>
        <fullName evidence="2">Uncharacterized protein</fullName>
    </submittedName>
</protein>
<dbReference type="Proteomes" id="UP000887578">
    <property type="component" value="Unplaced"/>
</dbReference>
<dbReference type="AlphaFoldDB" id="A0A914P3W8"/>
<evidence type="ECO:0000313" key="2">
    <source>
        <dbReference type="WBParaSite" id="PDA_v2.g12552.t1"/>
    </source>
</evidence>